<evidence type="ECO:0000259" key="8">
    <source>
        <dbReference type="SMART" id="SM00382"/>
    </source>
</evidence>
<dbReference type="PANTHER" id="PTHR48102:SF3">
    <property type="entry name" value="ATP-DEPENDENT PROTEASE ATPASE SUBUNIT HSLU"/>
    <property type="match status" value="1"/>
</dbReference>
<dbReference type="GO" id="GO:0005524">
    <property type="term" value="F:ATP binding"/>
    <property type="evidence" value="ECO:0007669"/>
    <property type="project" value="UniProtKB-UniRule"/>
</dbReference>
<dbReference type="Pfam" id="PF00004">
    <property type="entry name" value="AAA"/>
    <property type="match status" value="1"/>
</dbReference>
<evidence type="ECO:0000256" key="5">
    <source>
        <dbReference type="ARBA" id="ARBA00022840"/>
    </source>
</evidence>
<feature type="binding site" evidence="7">
    <location>
        <position position="401"/>
    </location>
    <ligand>
        <name>ATP</name>
        <dbReference type="ChEBI" id="CHEBI:30616"/>
    </ligand>
</feature>
<evidence type="ECO:0000256" key="7">
    <source>
        <dbReference type="HAMAP-Rule" id="MF_00249"/>
    </source>
</evidence>
<gene>
    <name evidence="7 10" type="primary">hslU</name>
    <name evidence="10" type="ORF">clem_02190</name>
</gene>
<evidence type="ECO:0000259" key="9">
    <source>
        <dbReference type="SMART" id="SM01086"/>
    </source>
</evidence>
<feature type="domain" description="Clp ATPase C-terminal" evidence="9">
    <location>
        <begin position="343"/>
        <end position="442"/>
    </location>
</feature>
<evidence type="ECO:0000313" key="11">
    <source>
        <dbReference type="Proteomes" id="UP000201728"/>
    </source>
</evidence>
<name>A0A222NZJ4_9GAMM</name>
<keyword evidence="6 7" id="KW-0143">Chaperone</keyword>
<dbReference type="GO" id="GO:0043335">
    <property type="term" value="P:protein unfolding"/>
    <property type="evidence" value="ECO:0007669"/>
    <property type="project" value="UniProtKB-UniRule"/>
</dbReference>
<comment type="similarity">
    <text evidence="2 7">Belongs to the ClpX chaperone family. HslU subfamily.</text>
</comment>
<dbReference type="CDD" id="cd19498">
    <property type="entry name" value="RecA-like_HslU"/>
    <property type="match status" value="1"/>
</dbReference>
<dbReference type="Proteomes" id="UP000201728">
    <property type="component" value="Chromosome"/>
</dbReference>
<keyword evidence="3 7" id="KW-0963">Cytoplasm</keyword>
<dbReference type="EMBL" id="CP016397">
    <property type="protein sequence ID" value="ASQ45001.1"/>
    <property type="molecule type" value="Genomic_DNA"/>
</dbReference>
<proteinExistence type="inferred from homology"/>
<dbReference type="KEGG" id="lcd:clem_02190"/>
<feature type="binding site" evidence="7">
    <location>
        <begin position="70"/>
        <end position="75"/>
    </location>
    <ligand>
        <name>ATP</name>
        <dbReference type="ChEBI" id="CHEBI:30616"/>
    </ligand>
</feature>
<comment type="subcellular location">
    <subcellularLocation>
        <location evidence="1 7">Cytoplasm</location>
    </subcellularLocation>
</comment>
<dbReference type="InterPro" id="IPR004491">
    <property type="entry name" value="HslU"/>
</dbReference>
<dbReference type="GO" id="GO:0016887">
    <property type="term" value="F:ATP hydrolysis activity"/>
    <property type="evidence" value="ECO:0007669"/>
    <property type="project" value="InterPro"/>
</dbReference>
<dbReference type="NCBIfam" id="NF003544">
    <property type="entry name" value="PRK05201.1"/>
    <property type="match status" value="1"/>
</dbReference>
<protein>
    <recommendedName>
        <fullName evidence="7">ATP-dependent protease ATPase subunit HslU</fullName>
    </recommendedName>
    <alternativeName>
        <fullName evidence="7">Unfoldase HslU</fullName>
    </alternativeName>
</protein>
<dbReference type="InterPro" id="IPR019489">
    <property type="entry name" value="Clp_ATPase_C"/>
</dbReference>
<dbReference type="InterPro" id="IPR027417">
    <property type="entry name" value="P-loop_NTPase"/>
</dbReference>
<dbReference type="HAMAP" id="MF_00249">
    <property type="entry name" value="HslU"/>
    <property type="match status" value="1"/>
</dbReference>
<feature type="domain" description="AAA+ ATPase" evidence="8">
    <location>
        <begin position="59"/>
        <end position="340"/>
    </location>
</feature>
<dbReference type="InterPro" id="IPR003593">
    <property type="entry name" value="AAA+_ATPase"/>
</dbReference>
<keyword evidence="5 7" id="KW-0067">ATP-binding</keyword>
<evidence type="ECO:0000313" key="10">
    <source>
        <dbReference type="EMBL" id="ASQ45001.1"/>
    </source>
</evidence>
<dbReference type="SUPFAM" id="SSF52540">
    <property type="entry name" value="P-loop containing nucleoside triphosphate hydrolases"/>
    <property type="match status" value="1"/>
</dbReference>
<feature type="binding site" evidence="7">
    <location>
        <position position="263"/>
    </location>
    <ligand>
        <name>ATP</name>
        <dbReference type="ChEBI" id="CHEBI:30616"/>
    </ligand>
</feature>
<dbReference type="SMART" id="SM01086">
    <property type="entry name" value="ClpB_D2-small"/>
    <property type="match status" value="1"/>
</dbReference>
<dbReference type="FunFam" id="3.40.50.300:FF:000213">
    <property type="entry name" value="ATP-dependent protease ATPase subunit HslU"/>
    <property type="match status" value="1"/>
</dbReference>
<evidence type="ECO:0000256" key="3">
    <source>
        <dbReference type="ARBA" id="ARBA00022490"/>
    </source>
</evidence>
<dbReference type="Pfam" id="PF07724">
    <property type="entry name" value="AAA_2"/>
    <property type="match status" value="1"/>
</dbReference>
<feature type="binding site" evidence="7">
    <location>
        <position position="329"/>
    </location>
    <ligand>
        <name>ATP</name>
        <dbReference type="ChEBI" id="CHEBI:30616"/>
    </ligand>
</feature>
<feature type="binding site" evidence="7">
    <location>
        <position position="27"/>
    </location>
    <ligand>
        <name>ATP</name>
        <dbReference type="ChEBI" id="CHEBI:30616"/>
    </ligand>
</feature>
<keyword evidence="10" id="KW-0378">Hydrolase</keyword>
<dbReference type="Gene3D" id="3.40.50.300">
    <property type="entry name" value="P-loop containing nucleotide triphosphate hydrolases"/>
    <property type="match status" value="2"/>
</dbReference>
<accession>A0A222NZJ4</accession>
<evidence type="ECO:0000256" key="2">
    <source>
        <dbReference type="ARBA" id="ARBA00009771"/>
    </source>
</evidence>
<dbReference type="GO" id="GO:0009376">
    <property type="term" value="C:HslUV protease complex"/>
    <property type="evidence" value="ECO:0007669"/>
    <property type="project" value="UniProtKB-UniRule"/>
</dbReference>
<keyword evidence="4 7" id="KW-0547">Nucleotide-binding</keyword>
<dbReference type="GO" id="GO:0008233">
    <property type="term" value="F:peptidase activity"/>
    <property type="evidence" value="ECO:0007669"/>
    <property type="project" value="UniProtKB-KW"/>
</dbReference>
<dbReference type="NCBIfam" id="TIGR00390">
    <property type="entry name" value="hslU"/>
    <property type="match status" value="1"/>
</dbReference>
<dbReference type="GO" id="GO:0036402">
    <property type="term" value="F:proteasome-activating activity"/>
    <property type="evidence" value="ECO:0007669"/>
    <property type="project" value="UniProtKB-UniRule"/>
</dbReference>
<evidence type="ECO:0000256" key="1">
    <source>
        <dbReference type="ARBA" id="ARBA00004496"/>
    </source>
</evidence>
<organism evidence="10 11">
    <name type="scientific">Legionella clemsonensis</name>
    <dbReference type="NCBI Taxonomy" id="1867846"/>
    <lineage>
        <taxon>Bacteria</taxon>
        <taxon>Pseudomonadati</taxon>
        <taxon>Pseudomonadota</taxon>
        <taxon>Gammaproteobacteria</taxon>
        <taxon>Legionellales</taxon>
        <taxon>Legionellaceae</taxon>
        <taxon>Legionella</taxon>
    </lineage>
</organism>
<evidence type="ECO:0000256" key="4">
    <source>
        <dbReference type="ARBA" id="ARBA00022741"/>
    </source>
</evidence>
<dbReference type="PANTHER" id="PTHR48102">
    <property type="entry name" value="ATP-DEPENDENT CLP PROTEASE ATP-BINDING SUBUNIT CLPX-LIKE, MITOCHONDRIAL-RELATED"/>
    <property type="match status" value="1"/>
</dbReference>
<dbReference type="InterPro" id="IPR050052">
    <property type="entry name" value="ATP-dep_Clp_protease_ClpX"/>
</dbReference>
<keyword evidence="11" id="KW-1185">Reference proteome</keyword>
<dbReference type="AlphaFoldDB" id="A0A222NZJ4"/>
<dbReference type="FunFam" id="3.40.50.300:FF:000220">
    <property type="entry name" value="ATP-dependent protease ATPase subunit HslU"/>
    <property type="match status" value="1"/>
</dbReference>
<dbReference type="InterPro" id="IPR003959">
    <property type="entry name" value="ATPase_AAA_core"/>
</dbReference>
<dbReference type="SMART" id="SM00382">
    <property type="entry name" value="AAA"/>
    <property type="match status" value="1"/>
</dbReference>
<dbReference type="Gene3D" id="1.10.8.60">
    <property type="match status" value="1"/>
</dbReference>
<evidence type="ECO:0000256" key="6">
    <source>
        <dbReference type="ARBA" id="ARBA00023186"/>
    </source>
</evidence>
<sequence>MNNTAMITPPVIMTPREIVQELDKHIIGQDEAKRAVAIALRNRWRRMQIKDPVLRNEIMPKNILMIGPTGVGKTEIARRLAKLAGAPFLKVEATKFTEVGYVGRDVEGILRDLIDISVKQERELAMKKVEHLAEDAAEERVLDVLLPPPRVGLTPSEKDSSTRQIFRKQLREGALDNNEIEIEVSASQVGVEIMAPPGMEEMTSQLQSMFQQIGSGRTKTRKLTIAKAMKILREEEAAKLINEEDIKTRAIENVEQNGIVFIDELDKVAKRAEHGGGGDVSREGVQRDLLPLVEGTTVSTKYGMIRSDHILFIASGAFHVAKPSDLIAELQGRLPIRVELSALSVEDFVRILTEPSASLTEQYAALMATEGLELTFDKTGIRRIAEVAWKVNERTENIGARRLYTVMERLLEVVSFEATDRAGEKVHVDAAYVNKHLGKLVDDDDLTRYIL</sequence>
<keyword evidence="10" id="KW-0645">Protease</keyword>
<reference evidence="11" key="1">
    <citation type="submission" date="2016-07" db="EMBL/GenBank/DDBJ databases">
        <authorList>
            <person name="Florea S."/>
            <person name="Webb J.S."/>
            <person name="Jaromczyk J."/>
            <person name="Schardl C.L."/>
        </authorList>
    </citation>
    <scope>NUCLEOTIDE SEQUENCE [LARGE SCALE GENOMIC DNA]</scope>
    <source>
        <strain evidence="11">CDC-D5610</strain>
    </source>
</reference>
<comment type="subunit">
    <text evidence="7">A double ring-shaped homohexamer of HslV is capped on each side by a ring-shaped HslU homohexamer. The assembly of the HslU/HslV complex is dependent on binding of ATP.</text>
</comment>
<comment type="function">
    <text evidence="7">ATPase subunit of a proteasome-like degradation complex; this subunit has chaperone activity. The binding of ATP and its subsequent hydrolysis by HslU are essential for unfolding of protein substrates subsequently hydrolyzed by HslV. HslU recognizes the N-terminal part of its protein substrates and unfolds these before they are guided to HslV for hydrolysis.</text>
</comment>